<evidence type="ECO:0000313" key="2">
    <source>
        <dbReference type="EMBL" id="SVB91508.1"/>
    </source>
</evidence>
<dbReference type="InterPro" id="IPR036291">
    <property type="entry name" value="NAD(P)-bd_dom_sf"/>
</dbReference>
<organism evidence="2">
    <name type="scientific">marine metagenome</name>
    <dbReference type="NCBI Taxonomy" id="408172"/>
    <lineage>
        <taxon>unclassified sequences</taxon>
        <taxon>metagenomes</taxon>
        <taxon>ecological metagenomes</taxon>
    </lineage>
</organism>
<dbReference type="EMBL" id="UINC01063653">
    <property type="protein sequence ID" value="SVB91508.1"/>
    <property type="molecule type" value="Genomic_DNA"/>
</dbReference>
<dbReference type="AlphaFoldDB" id="A0A382HW39"/>
<proteinExistence type="predicted"/>
<feature type="domain" description="CoA-binding" evidence="1">
    <location>
        <begin position="15"/>
        <end position="117"/>
    </location>
</feature>
<dbReference type="InterPro" id="IPR003781">
    <property type="entry name" value="CoA-bd"/>
</dbReference>
<sequence>MIHSIVDDELIKQSLASAKIIAMVGVSSIKKEDSSNIVRRPSIIVMNYLQEFGYRVIPVNPFSAGKKINGETVIEKLQDITIPIDIVNVFRPSAEAPIIAKQTVEVGSKVLWLQYGIQNLEAKQIADSENITYIANKCIKQEYQRLFLKMNPVFPALKRE</sequence>
<gene>
    <name evidence="2" type="ORF">METZ01_LOCUS244362</name>
</gene>
<accession>A0A382HW39</accession>
<evidence type="ECO:0000259" key="1">
    <source>
        <dbReference type="SMART" id="SM00881"/>
    </source>
</evidence>
<dbReference type="Pfam" id="PF13380">
    <property type="entry name" value="CoA_binding_2"/>
    <property type="match status" value="1"/>
</dbReference>
<protein>
    <recommendedName>
        <fullName evidence="1">CoA-binding domain-containing protein</fullName>
    </recommendedName>
</protein>
<dbReference type="SUPFAM" id="SSF51735">
    <property type="entry name" value="NAD(P)-binding Rossmann-fold domains"/>
    <property type="match status" value="1"/>
</dbReference>
<reference evidence="2" key="1">
    <citation type="submission" date="2018-05" db="EMBL/GenBank/DDBJ databases">
        <authorList>
            <person name="Lanie J.A."/>
            <person name="Ng W.-L."/>
            <person name="Kazmierczak K.M."/>
            <person name="Andrzejewski T.M."/>
            <person name="Davidsen T.M."/>
            <person name="Wayne K.J."/>
            <person name="Tettelin H."/>
            <person name="Glass J.I."/>
            <person name="Rusch D."/>
            <person name="Podicherti R."/>
            <person name="Tsui H.-C.T."/>
            <person name="Winkler M.E."/>
        </authorList>
    </citation>
    <scope>NUCLEOTIDE SEQUENCE</scope>
</reference>
<dbReference type="Gene3D" id="3.40.50.720">
    <property type="entry name" value="NAD(P)-binding Rossmann-like Domain"/>
    <property type="match status" value="1"/>
</dbReference>
<dbReference type="PANTHER" id="PTHR33303:SF2">
    <property type="entry name" value="COA-BINDING DOMAIN-CONTAINING PROTEIN"/>
    <property type="match status" value="1"/>
</dbReference>
<dbReference type="SMART" id="SM00881">
    <property type="entry name" value="CoA_binding"/>
    <property type="match status" value="1"/>
</dbReference>
<name>A0A382HW39_9ZZZZ</name>
<dbReference type="PANTHER" id="PTHR33303">
    <property type="entry name" value="CYTOPLASMIC PROTEIN-RELATED"/>
    <property type="match status" value="1"/>
</dbReference>